<name>A0A4U9EQN6_GIBZA</name>
<accession>A0A4U9EQN6</accession>
<evidence type="ECO:0000256" key="1">
    <source>
        <dbReference type="SAM" id="MobiDB-lite"/>
    </source>
</evidence>
<dbReference type="EMBL" id="CAJPIJ010000164">
    <property type="protein sequence ID" value="CAG2000044.1"/>
    <property type="molecule type" value="Genomic_DNA"/>
</dbReference>
<protein>
    <submittedName>
        <fullName evidence="2">Uncharacterized protein</fullName>
    </submittedName>
</protein>
<organism evidence="2 4">
    <name type="scientific">Gibberella zeae</name>
    <name type="common">Wheat head blight fungus</name>
    <name type="synonym">Fusarium graminearum</name>
    <dbReference type="NCBI Taxonomy" id="5518"/>
    <lineage>
        <taxon>Eukaryota</taxon>
        <taxon>Fungi</taxon>
        <taxon>Dikarya</taxon>
        <taxon>Ascomycota</taxon>
        <taxon>Pezizomycotina</taxon>
        <taxon>Sordariomycetes</taxon>
        <taxon>Hypocreomycetidae</taxon>
        <taxon>Hypocreales</taxon>
        <taxon>Nectriaceae</taxon>
        <taxon>Fusarium</taxon>
    </lineage>
</organism>
<evidence type="ECO:0000313" key="3">
    <source>
        <dbReference type="EMBL" id="VIO57191.1"/>
    </source>
</evidence>
<dbReference type="AlphaFoldDB" id="A0A4U9EQN6"/>
<evidence type="ECO:0000313" key="2">
    <source>
        <dbReference type="EMBL" id="CAG2000044.1"/>
    </source>
</evidence>
<dbReference type="EMBL" id="CAAKMV010000128">
    <property type="protein sequence ID" value="VIO57191.1"/>
    <property type="molecule type" value="Genomic_DNA"/>
</dbReference>
<reference evidence="2" key="2">
    <citation type="submission" date="2021-03" db="EMBL/GenBank/DDBJ databases">
        <authorList>
            <person name="Alouane T."/>
            <person name="Langin T."/>
            <person name="Bonhomme L."/>
        </authorList>
    </citation>
    <scope>NUCLEOTIDE SEQUENCE</scope>
    <source>
        <strain evidence="2">MDC_Fg202</strain>
    </source>
</reference>
<proteinExistence type="predicted"/>
<dbReference type="Proteomes" id="UP000746612">
    <property type="component" value="Unassembled WGS sequence"/>
</dbReference>
<feature type="region of interest" description="Disordered" evidence="1">
    <location>
        <begin position="1"/>
        <end position="35"/>
    </location>
</feature>
<evidence type="ECO:0000313" key="4">
    <source>
        <dbReference type="Proteomes" id="UP000746612"/>
    </source>
</evidence>
<reference evidence="3" key="1">
    <citation type="submission" date="2019-04" db="EMBL/GenBank/DDBJ databases">
        <authorList>
            <person name="Melise S."/>
            <person name="Noan J."/>
            <person name="Okalmin O."/>
        </authorList>
    </citation>
    <scope>NUCLEOTIDE SEQUENCE</scope>
    <source>
        <strain evidence="3">FN9</strain>
    </source>
</reference>
<sequence length="87" mass="9660">MAMPPPLASPIQDSQEYGFLKTPSSHEKEAEPSDVQNQKKYWYSPLFVMLKTTSSSDVAYLLKLSMKRHPQEGLSGAEVVMDGWVGG</sequence>
<gene>
    <name evidence="3" type="ORF">FUG_LOCUS244947</name>
    <name evidence="2" type="ORF">MDCFG202_LOCUS457093</name>
</gene>